<organism evidence="3 4">
    <name type="scientific">Wenyingzhuangia gilva</name>
    <dbReference type="NCBI Taxonomy" id="3057677"/>
    <lineage>
        <taxon>Bacteria</taxon>
        <taxon>Pseudomonadati</taxon>
        <taxon>Bacteroidota</taxon>
        <taxon>Flavobacteriia</taxon>
        <taxon>Flavobacteriales</taxon>
        <taxon>Flavobacteriaceae</taxon>
        <taxon>Wenyingzhuangia</taxon>
    </lineage>
</organism>
<gene>
    <name evidence="3" type="ORF">QVZ41_14210</name>
</gene>
<evidence type="ECO:0000313" key="4">
    <source>
        <dbReference type="Proteomes" id="UP001168642"/>
    </source>
</evidence>
<feature type="domain" description="Competence protein CoiA nuclease-like" evidence="1">
    <location>
        <begin position="91"/>
        <end position="154"/>
    </location>
</feature>
<sequence>MKFALIDGLKIEAYKGAEGVCQSCGAELISKCGEFKINHWAHKKKHQCDTWWENETEWHRKWKGKFPVEWQEITHYDKTTNEKHIADVRTENGLIIEFQHSNINPDERRIRENFYKNMIWVVDGTRLKRDYPRFLKGKLNEFENTIFYKTDNPKIFQIDLVDWCFPVNWIQSSVPVIFDYLGDGTLEDTYNLRNNLYCLFPQIGRLRFVAEFSRETFIKAIKKGDWAFRVKQFLNHLVEQNTIIAQREKLELEKRKAINRAEFNKKLMTKRFRRSRRF</sequence>
<keyword evidence="4" id="KW-1185">Reference proteome</keyword>
<feature type="domain" description="Competence protein CoiA-like N-terminal" evidence="2">
    <location>
        <begin position="20"/>
        <end position="49"/>
    </location>
</feature>
<dbReference type="RefSeq" id="WP_302885310.1">
    <property type="nucleotide sequence ID" value="NZ_JAUMIT010000017.1"/>
</dbReference>
<accession>A0ABT8VVP6</accession>
<evidence type="ECO:0000259" key="2">
    <source>
        <dbReference type="Pfam" id="PF25164"/>
    </source>
</evidence>
<dbReference type="InterPro" id="IPR057253">
    <property type="entry name" value="CoiA-like_N"/>
</dbReference>
<comment type="caution">
    <text evidence="3">The sequence shown here is derived from an EMBL/GenBank/DDBJ whole genome shotgun (WGS) entry which is preliminary data.</text>
</comment>
<evidence type="ECO:0000313" key="3">
    <source>
        <dbReference type="EMBL" id="MDO3696002.1"/>
    </source>
</evidence>
<dbReference type="Proteomes" id="UP001168642">
    <property type="component" value="Unassembled WGS sequence"/>
</dbReference>
<evidence type="ECO:0000259" key="1">
    <source>
        <dbReference type="Pfam" id="PF06054"/>
    </source>
</evidence>
<dbReference type="InterPro" id="IPR010330">
    <property type="entry name" value="CoiA_nuc"/>
</dbReference>
<name>A0ABT8VVP6_9FLAO</name>
<reference evidence="3" key="1">
    <citation type="submission" date="2023-07" db="EMBL/GenBank/DDBJ databases">
        <title>Wenyingzhuangia sp. chi5 genome sequencing and assembly.</title>
        <authorList>
            <person name="Park S."/>
        </authorList>
    </citation>
    <scope>NUCLEOTIDE SEQUENCE</scope>
    <source>
        <strain evidence="3">Chi5</strain>
    </source>
</reference>
<dbReference type="Pfam" id="PF25164">
    <property type="entry name" value="CoiA_N"/>
    <property type="match status" value="1"/>
</dbReference>
<proteinExistence type="predicted"/>
<dbReference type="EMBL" id="JAUMIT010000017">
    <property type="protein sequence ID" value="MDO3696002.1"/>
    <property type="molecule type" value="Genomic_DNA"/>
</dbReference>
<dbReference type="Pfam" id="PF06054">
    <property type="entry name" value="CoiA_nuc"/>
    <property type="match status" value="1"/>
</dbReference>
<protein>
    <submittedName>
        <fullName evidence="3">Competence protein CoiA family protein</fullName>
    </submittedName>
</protein>